<gene>
    <name evidence="2" type="ORF">ABJ99_3272</name>
</gene>
<evidence type="ECO:0000256" key="1">
    <source>
        <dbReference type="SAM" id="MobiDB-lite"/>
    </source>
</evidence>
<accession>A0A0N0X863</accession>
<feature type="region of interest" description="Disordered" evidence="1">
    <location>
        <begin position="38"/>
        <end position="66"/>
    </location>
</feature>
<dbReference type="AlphaFoldDB" id="A0A0N0X863"/>
<sequence>MGSADQDNTDVLQQGERSLTRIRGANLTETVRLTLRTRAPGMMRIHPSSNKKNHARSTVVTTQGWK</sequence>
<protein>
    <submittedName>
        <fullName evidence="2">Uncharacterized protein</fullName>
    </submittedName>
</protein>
<proteinExistence type="predicted"/>
<dbReference type="Proteomes" id="UP000037891">
    <property type="component" value="Unassembled WGS sequence"/>
</dbReference>
<evidence type="ECO:0000313" key="3">
    <source>
        <dbReference type="Proteomes" id="UP000037891"/>
    </source>
</evidence>
<organism evidence="2 3">
    <name type="scientific">Pseudomonas syringae pv. cilantro</name>
    <dbReference type="NCBI Taxonomy" id="81035"/>
    <lineage>
        <taxon>Bacteria</taxon>
        <taxon>Pseudomonadati</taxon>
        <taxon>Pseudomonadota</taxon>
        <taxon>Gammaproteobacteria</taxon>
        <taxon>Pseudomonadales</taxon>
        <taxon>Pseudomonadaceae</taxon>
        <taxon>Pseudomonas</taxon>
        <taxon>Pseudomonas syringae</taxon>
    </lineage>
</organism>
<evidence type="ECO:0000313" key="2">
    <source>
        <dbReference type="EMBL" id="KPC25873.1"/>
    </source>
</evidence>
<comment type="caution">
    <text evidence="2">The sequence shown here is derived from an EMBL/GenBank/DDBJ whole genome shotgun (WGS) entry which is preliminary data.</text>
</comment>
<reference evidence="2 3" key="1">
    <citation type="submission" date="2015-07" db="EMBL/GenBank/DDBJ databases">
        <authorList>
            <person name="Noorani M."/>
        </authorList>
    </citation>
    <scope>NUCLEOTIDE SEQUENCE [LARGE SCALE GENOMIC DNA]</scope>
    <source>
        <strain evidence="2 3">0788_9</strain>
    </source>
</reference>
<name>A0A0N0X863_PSESX</name>
<reference evidence="2 3" key="2">
    <citation type="submission" date="2015-10" db="EMBL/GenBank/DDBJ databases">
        <title>Comparative genomics and high-throughput reverse genetic screens identify a new phytobacterial MAMP and an Arabidopsis receptor required for immune elicitation.</title>
        <authorList>
            <person name="Mott G.A."/>
            <person name="Thakur S."/>
            <person name="Wang P.W."/>
            <person name="Desveaux D."/>
            <person name="Guttman D.S."/>
        </authorList>
    </citation>
    <scope>NUCLEOTIDE SEQUENCE [LARGE SCALE GENOMIC DNA]</scope>
    <source>
        <strain evidence="2 3">0788_9</strain>
    </source>
</reference>
<dbReference type="EMBL" id="LGLN01000077">
    <property type="protein sequence ID" value="KPC25873.1"/>
    <property type="molecule type" value="Genomic_DNA"/>
</dbReference>
<feature type="compositionally biased region" description="Polar residues" evidence="1">
    <location>
        <begin position="56"/>
        <end position="66"/>
    </location>
</feature>